<dbReference type="GO" id="GO:0005886">
    <property type="term" value="C:plasma membrane"/>
    <property type="evidence" value="ECO:0007669"/>
    <property type="project" value="TreeGrafter"/>
</dbReference>
<protein>
    <recommendedName>
        <fullName evidence="6">NfeD-like C-terminal domain-containing protein</fullName>
    </recommendedName>
</protein>
<evidence type="ECO:0000313" key="8">
    <source>
        <dbReference type="Proteomes" id="UP000037043"/>
    </source>
</evidence>
<dbReference type="AlphaFoldDB" id="A0A0L6ZEB6"/>
<gene>
    <name evidence="7" type="ORF">CLHOM_04170</name>
</gene>
<dbReference type="InterPro" id="IPR002810">
    <property type="entry name" value="NfeD-like_C"/>
</dbReference>
<keyword evidence="2 5" id="KW-0812">Transmembrane</keyword>
<dbReference type="Proteomes" id="UP000037043">
    <property type="component" value="Unassembled WGS sequence"/>
</dbReference>
<evidence type="ECO:0000256" key="3">
    <source>
        <dbReference type="ARBA" id="ARBA00022989"/>
    </source>
</evidence>
<evidence type="ECO:0000256" key="4">
    <source>
        <dbReference type="ARBA" id="ARBA00023136"/>
    </source>
</evidence>
<sequence>MWQYVLLWIIIAAIALAIDLITSSFLFVWFTVGGIVATVLALFNYTFSIQLITFIGISSVLMAIGYPIVKRTIQKTVPITPTMEEKYIGDEFHADSDVNEKATIKFQGIYWTVKNEGEEIKKGDKVKIIGIEGNRLVIKKIN</sequence>
<comment type="caution">
    <text evidence="7">The sequence shown here is derived from an EMBL/GenBank/DDBJ whole genome shotgun (WGS) entry which is preliminary data.</text>
</comment>
<dbReference type="InterPro" id="IPR012340">
    <property type="entry name" value="NA-bd_OB-fold"/>
</dbReference>
<comment type="subcellular location">
    <subcellularLocation>
        <location evidence="1">Membrane</location>
        <topology evidence="1">Multi-pass membrane protein</topology>
    </subcellularLocation>
</comment>
<dbReference type="EMBL" id="LHUR01000010">
    <property type="protein sequence ID" value="KOA21287.1"/>
    <property type="molecule type" value="Genomic_DNA"/>
</dbReference>
<reference evidence="8" key="1">
    <citation type="submission" date="2015-08" db="EMBL/GenBank/DDBJ databases">
        <title>Genome sequence of the strict anaerobe Clostridium homopropionicum LuHBu1 (DSM 5847T).</title>
        <authorList>
            <person name="Poehlein A."/>
            <person name="Beck M."/>
            <person name="Schiel-Bengelsdorf B."/>
            <person name="Bengelsdorf F.R."/>
            <person name="Daniel R."/>
            <person name="Duerre P."/>
        </authorList>
    </citation>
    <scope>NUCLEOTIDE SEQUENCE [LARGE SCALE GENOMIC DNA]</scope>
    <source>
        <strain evidence="8">DSM 5847</strain>
    </source>
</reference>
<evidence type="ECO:0000256" key="5">
    <source>
        <dbReference type="SAM" id="Phobius"/>
    </source>
</evidence>
<feature type="domain" description="NfeD-like C-terminal" evidence="6">
    <location>
        <begin position="85"/>
        <end position="140"/>
    </location>
</feature>
<dbReference type="Gene3D" id="2.40.50.140">
    <property type="entry name" value="Nucleic acid-binding proteins"/>
    <property type="match status" value="1"/>
</dbReference>
<keyword evidence="4 5" id="KW-0472">Membrane</keyword>
<keyword evidence="8" id="KW-1185">Reference proteome</keyword>
<dbReference type="PANTHER" id="PTHR33507">
    <property type="entry name" value="INNER MEMBRANE PROTEIN YBBJ"/>
    <property type="match status" value="1"/>
</dbReference>
<dbReference type="SUPFAM" id="SSF141322">
    <property type="entry name" value="NfeD domain-like"/>
    <property type="match status" value="1"/>
</dbReference>
<dbReference type="PANTHER" id="PTHR33507:SF3">
    <property type="entry name" value="INNER MEMBRANE PROTEIN YBBJ"/>
    <property type="match status" value="1"/>
</dbReference>
<evidence type="ECO:0000313" key="7">
    <source>
        <dbReference type="EMBL" id="KOA21287.1"/>
    </source>
</evidence>
<name>A0A0L6ZEB6_9CLOT</name>
<evidence type="ECO:0000256" key="1">
    <source>
        <dbReference type="ARBA" id="ARBA00004141"/>
    </source>
</evidence>
<dbReference type="RefSeq" id="WP_082204337.1">
    <property type="nucleotide sequence ID" value="NZ_LHUR01000010.1"/>
</dbReference>
<dbReference type="Pfam" id="PF01957">
    <property type="entry name" value="NfeD"/>
    <property type="match status" value="1"/>
</dbReference>
<evidence type="ECO:0000259" key="6">
    <source>
        <dbReference type="Pfam" id="PF01957"/>
    </source>
</evidence>
<organism evidence="7 8">
    <name type="scientific">Clostridium homopropionicum DSM 5847</name>
    <dbReference type="NCBI Taxonomy" id="1121318"/>
    <lineage>
        <taxon>Bacteria</taxon>
        <taxon>Bacillati</taxon>
        <taxon>Bacillota</taxon>
        <taxon>Clostridia</taxon>
        <taxon>Eubacteriales</taxon>
        <taxon>Clostridiaceae</taxon>
        <taxon>Clostridium</taxon>
    </lineage>
</organism>
<accession>A0A0L6ZEB6</accession>
<evidence type="ECO:0000256" key="2">
    <source>
        <dbReference type="ARBA" id="ARBA00022692"/>
    </source>
</evidence>
<dbReference type="PATRIC" id="fig|1121318.3.peg.422"/>
<dbReference type="STRING" id="36844.SAMN04488501_107163"/>
<proteinExistence type="predicted"/>
<keyword evidence="3 5" id="KW-1133">Transmembrane helix</keyword>
<feature type="transmembrane region" description="Helical" evidence="5">
    <location>
        <begin position="51"/>
        <end position="69"/>
    </location>
</feature>
<dbReference type="InterPro" id="IPR052165">
    <property type="entry name" value="Membrane_assoc_protease"/>
</dbReference>